<comment type="caution">
    <text evidence="2">The sequence shown here is derived from an EMBL/GenBank/DDBJ whole genome shotgun (WGS) entry which is preliminary data.</text>
</comment>
<dbReference type="Pfam" id="PF04917">
    <property type="entry name" value="Shufflon_N"/>
    <property type="match status" value="1"/>
</dbReference>
<protein>
    <submittedName>
        <fullName evidence="2">Putative Shufflon protein D</fullName>
    </submittedName>
</protein>
<evidence type="ECO:0000259" key="1">
    <source>
        <dbReference type="Pfam" id="PF04917"/>
    </source>
</evidence>
<feature type="domain" description="Bacterial shufflon protein N-terminal" evidence="1">
    <location>
        <begin position="36"/>
        <end position="215"/>
    </location>
</feature>
<sequence>MGEMIGVLIAALVALFGVKTYSDYQVHSNNNILAATTASQWTLINTAAINYIQTNAVAIQATATATTPAMITVGMLQAPAVGLLPTTFTSTNPYQQTWQIEVLQPTAGNLQALVMTTGGTVLPDKQAANIANLMGATGGFIPKNDSGLYVSNTAYGTAGSWQVPTTSYMNAVPGELAALLYFNKGQLQSPYLYRNAVPGQPQLNAMNTPLIMNSVQSMGQVCATSGAIAQDGNGVLLSCQSGTWQQQGSAYWKDPVTNFAGLPACNAASAWQTRIVQMPGVGAGPRAYTCNGAGWAALAVDQNGNIYIPGTATMGNAAITGTATVGGTCTPNGLVAQDGIGTLLSCQSGVWGPSSELPVVTSGQSCNSSVNTLGVSSDRQTIYGCQAGTWQLTAGATPTVSAAPACNLHQICVSTYQYCPGPLWDPYCSTQCSAYTWSC</sequence>
<accession>E6QVF2</accession>
<proteinExistence type="predicted"/>
<dbReference type="InterPro" id="IPR007001">
    <property type="entry name" value="Shufflon_N"/>
</dbReference>
<name>E6QVF2_9ZZZZ</name>
<evidence type="ECO:0000313" key="2">
    <source>
        <dbReference type="EMBL" id="CBI11225.1"/>
    </source>
</evidence>
<reference evidence="2" key="1">
    <citation type="submission" date="2009-10" db="EMBL/GenBank/DDBJ databases">
        <title>Diversity of trophic interactions inside an arsenic-rich microbial ecosystem.</title>
        <authorList>
            <person name="Bertin P.N."/>
            <person name="Heinrich-Salmeron A."/>
            <person name="Pelletier E."/>
            <person name="Goulhen-Chollet F."/>
            <person name="Arsene-Ploetze F."/>
            <person name="Gallien S."/>
            <person name="Calteau A."/>
            <person name="Vallenet D."/>
            <person name="Casiot C."/>
            <person name="Chane-Woon-Ming B."/>
            <person name="Giloteaux L."/>
            <person name="Barakat M."/>
            <person name="Bonnefoy V."/>
            <person name="Bruneel O."/>
            <person name="Chandler M."/>
            <person name="Cleiss J."/>
            <person name="Duran R."/>
            <person name="Elbaz-Poulichet F."/>
            <person name="Fonknechten N."/>
            <person name="Lauga B."/>
            <person name="Mornico D."/>
            <person name="Ortet P."/>
            <person name="Schaeffer C."/>
            <person name="Siguier P."/>
            <person name="Alexander Thil Smith A."/>
            <person name="Van Dorsselaer A."/>
            <person name="Weissenbach J."/>
            <person name="Medigue C."/>
            <person name="Le Paslier D."/>
        </authorList>
    </citation>
    <scope>NUCLEOTIDE SEQUENCE</scope>
</reference>
<gene>
    <name evidence="2" type="ORF">CARN7_2038</name>
</gene>
<dbReference type="AlphaFoldDB" id="E6QVF2"/>
<organism evidence="2">
    <name type="scientific">mine drainage metagenome</name>
    <dbReference type="NCBI Taxonomy" id="410659"/>
    <lineage>
        <taxon>unclassified sequences</taxon>
        <taxon>metagenomes</taxon>
        <taxon>ecological metagenomes</taxon>
    </lineage>
</organism>
<dbReference type="EMBL" id="CABR01000128">
    <property type="protein sequence ID" value="CBI11225.1"/>
    <property type="molecule type" value="Genomic_DNA"/>
</dbReference>